<proteinExistence type="predicted"/>
<feature type="transmembrane region" description="Helical" evidence="1">
    <location>
        <begin position="31"/>
        <end position="55"/>
    </location>
</feature>
<evidence type="ECO:0000256" key="1">
    <source>
        <dbReference type="SAM" id="Phobius"/>
    </source>
</evidence>
<reference evidence="2" key="1">
    <citation type="submission" date="2021-10" db="EMBL/GenBank/DDBJ databases">
        <authorList>
            <person name="Piombo E."/>
        </authorList>
    </citation>
    <scope>NUCLEOTIDE SEQUENCE</scope>
</reference>
<dbReference type="OrthoDB" id="3540210at2759"/>
<dbReference type="Proteomes" id="UP000696573">
    <property type="component" value="Unassembled WGS sequence"/>
</dbReference>
<organism evidence="2 3">
    <name type="scientific">Clonostachys rhizophaga</name>
    <dbReference type="NCBI Taxonomy" id="160324"/>
    <lineage>
        <taxon>Eukaryota</taxon>
        <taxon>Fungi</taxon>
        <taxon>Dikarya</taxon>
        <taxon>Ascomycota</taxon>
        <taxon>Pezizomycotina</taxon>
        <taxon>Sordariomycetes</taxon>
        <taxon>Hypocreomycetidae</taxon>
        <taxon>Hypocreales</taxon>
        <taxon>Bionectriaceae</taxon>
        <taxon>Clonostachys</taxon>
    </lineage>
</organism>
<accession>A0A9N9V536</accession>
<keyword evidence="1" id="KW-0472">Membrane</keyword>
<protein>
    <submittedName>
        <fullName evidence="2">Uncharacterized protein</fullName>
    </submittedName>
</protein>
<keyword evidence="3" id="KW-1185">Reference proteome</keyword>
<keyword evidence="1" id="KW-1133">Transmembrane helix</keyword>
<sequence length="681" mass="75714">MADFQSGLWWDYSRPAGLQGTITLPMTQGNIFLSFLTIIVAMSGASLWGIAASLLHSFTVRKRRNKVEIFDIQQRVTLINSKSPMTTVIDSIRIYMSWSKHEIPGLGFRTVAIVLPALLFWVGITAASIFTSKVATSGDTGVLGLRRSNFCGIYAFTAVRSSKDKESSRRILIEEMVAARNYADNFYLNSTGSLSRSPYVTTTLPHTESRMSCLLESQDRCALNTSLRLESGLLDSHLMLGINAPPSDRIHFRAGTTCTVVYKAGLDKLSKTGNSRRYFLGGVLGKNHTYKYNRGFRSDDIGYFLSGYDSEWEPPVGLRVNNSDMSIIILSGNNVRYRESIEDPFFWATDYNKNLTAFVSNNDANFMICADQYQFCDPAAHRCSPWSNRTALRDSVITQSSELGFNDAQVATMTRLAWHMDEHRGLETALVVKILNSGALDASSKLMFNDVSLGISTDAQWIVEASRWFQIRLAFLQARVAAYMDVPSARLSQPITSLNDRSWLQEHAGLSHRQVDSLNSQCHTQLVRSSGEIQNFSFTGVLIILLVGTCLTIISYNMTGIMDACGRLLSGSEATNARQGDDKQHLLRMALSASGYPAIGEWKTGFFQVPVTSHREIVTDLEVFERGLTLYPLKEALTNRDSTSTDEAVELREGINPFDKPMQTTEMTPGPSTTIKTLLTV</sequence>
<dbReference type="AlphaFoldDB" id="A0A9N9V536"/>
<feature type="transmembrane region" description="Helical" evidence="1">
    <location>
        <begin position="106"/>
        <end position="130"/>
    </location>
</feature>
<feature type="transmembrane region" description="Helical" evidence="1">
    <location>
        <begin position="536"/>
        <end position="558"/>
    </location>
</feature>
<gene>
    <name evidence="2" type="ORF">CRHIZ90672A_00007452</name>
</gene>
<evidence type="ECO:0000313" key="3">
    <source>
        <dbReference type="Proteomes" id="UP000696573"/>
    </source>
</evidence>
<dbReference type="EMBL" id="CABFNQ020000461">
    <property type="protein sequence ID" value="CAH0016272.1"/>
    <property type="molecule type" value="Genomic_DNA"/>
</dbReference>
<keyword evidence="1" id="KW-0812">Transmembrane</keyword>
<comment type="caution">
    <text evidence="2">The sequence shown here is derived from an EMBL/GenBank/DDBJ whole genome shotgun (WGS) entry which is preliminary data.</text>
</comment>
<evidence type="ECO:0000313" key="2">
    <source>
        <dbReference type="EMBL" id="CAH0016272.1"/>
    </source>
</evidence>
<name>A0A9N9V536_9HYPO</name>